<reference evidence="8" key="1">
    <citation type="journal article" date="2008" name="PLoS ONE">
        <title>Survival in nuclear waste, extreme resistance, and potential applications gleaned from the genome sequence of Kineococcus radiotolerans SRS30216.</title>
        <authorList>
            <person name="Bagwell C.E."/>
            <person name="Bhat S."/>
            <person name="Hawkins G.M."/>
            <person name="Smith B.W."/>
            <person name="Biswas T."/>
            <person name="Hoover T.R."/>
            <person name="Saunders E."/>
            <person name="Han C.S."/>
            <person name="Tsodikov O.V."/>
            <person name="Shimkets L.J."/>
        </authorList>
    </citation>
    <scope>NUCLEOTIDE SEQUENCE [LARGE SCALE GENOMIC DNA]</scope>
    <source>
        <strain evidence="8">ATCC BAA-149 / DSM 14245 / SRS30216</strain>
    </source>
</reference>
<dbReference type="CDD" id="cd01948">
    <property type="entry name" value="EAL"/>
    <property type="match status" value="1"/>
</dbReference>
<name>A6WBP4_KINRD</name>
<dbReference type="NCBIfam" id="TIGR00254">
    <property type="entry name" value="GGDEF"/>
    <property type="match status" value="1"/>
</dbReference>
<sequence>MAPSLQRSLLTLVLVPVVGLTGAVALAVDASRGISRAADTAAAQVRAAALLDTVRGSIAQEVVPVLGQAVLADPATAAAAGLDASGLAGIADLAGPAIAQQLGAVQAATDTAVDATAGTAAAAGAAAAAAEVAQLRASAATGGDTTVLFTRYGEIVADLTGQVADHLDAARDESLDGPGARAVNDLDRAQEAATFASLQVPLLLGSVSVPEAGRDEARAAFLQAWGGYRAADADLTAHAGPSAVAAWRSATGSEAAVQVDTLLDAAATGTGTATSTASPGVALALPQFLALTTANTSRDAALREAVDTIGDQAVTATDLPAQRAAAELRALLLIALVLLVVTAGVMGLVHRFIARPLRHLAQQAEAVRDGELDAGLLDVADGGPREVRSVARGLSATVASLRRVQAQAQAVADGDLDAEVVQEPLAGSLGAVVHASITQMISAIHERERLQVSLAHQASHDALTELPNRAQASVLIERAVHRARRNGQHVGLLFVDLDHFKQVNDTLGHAAGDELLRVVSARMEETVRGGDAVCRLGGDEFVVLVEPAEDHHQLVELGQRLITAICAPVRIGDRVARVGASIGVAVSGAGTHGTPAHGADTTAERLLQEADAAAYRAKAAGRGVVEVFDDELRHELSVQAQTEEALRQALLGNELVLHYQPVLDLLTGRTASVEALVRWNRPGHGLVPPDAFIPAAERSDLICDLGRWALAAALTQLTQWDAAATAGAAGAGGPEGELAGLGVAVNISGRHLASRYLLDDVAAALATSGIDPVRLTLEITETVLVDVPSALDQLRALRELGVKIAIDDFGTGYTSIGQLPNLPVDILKIDRSFVSSPGAGHADLVRLVISAAHSFDLGVVAEGIEENDQLHRLVADSCDSGQGFLFARPTAPAELTIPRTCPATEDSST</sequence>
<dbReference type="InterPro" id="IPR001633">
    <property type="entry name" value="EAL_dom"/>
</dbReference>
<dbReference type="Gene3D" id="3.20.20.450">
    <property type="entry name" value="EAL domain"/>
    <property type="match status" value="1"/>
</dbReference>
<dbReference type="SMART" id="SM00267">
    <property type="entry name" value="GGDEF"/>
    <property type="match status" value="1"/>
</dbReference>
<dbReference type="InterPro" id="IPR052155">
    <property type="entry name" value="Biofilm_reg_signaling"/>
</dbReference>
<dbReference type="Pfam" id="PF00990">
    <property type="entry name" value="GGDEF"/>
    <property type="match status" value="1"/>
</dbReference>
<dbReference type="SUPFAM" id="SSF55073">
    <property type="entry name" value="Nucleotide cyclase"/>
    <property type="match status" value="1"/>
</dbReference>
<dbReference type="STRING" id="266940.Krad_2761"/>
<dbReference type="KEGG" id="kra:Krad_2761"/>
<keyword evidence="2 3" id="KW-1133">Transmembrane helix</keyword>
<evidence type="ECO:0000313" key="8">
    <source>
        <dbReference type="Proteomes" id="UP000001116"/>
    </source>
</evidence>
<dbReference type="PANTHER" id="PTHR44757:SF2">
    <property type="entry name" value="BIOFILM ARCHITECTURE MAINTENANCE PROTEIN MBAA"/>
    <property type="match status" value="1"/>
</dbReference>
<dbReference type="InterPro" id="IPR043128">
    <property type="entry name" value="Rev_trsase/Diguanyl_cyclase"/>
</dbReference>
<dbReference type="InterPro" id="IPR035919">
    <property type="entry name" value="EAL_sf"/>
</dbReference>
<dbReference type="InterPro" id="IPR013587">
    <property type="entry name" value="Nitrate/nitrite_sensing"/>
</dbReference>
<dbReference type="Gene3D" id="6.10.340.10">
    <property type="match status" value="1"/>
</dbReference>
<evidence type="ECO:0000256" key="1">
    <source>
        <dbReference type="ARBA" id="ARBA00022692"/>
    </source>
</evidence>
<evidence type="ECO:0000259" key="6">
    <source>
        <dbReference type="PROSITE" id="PS50887"/>
    </source>
</evidence>
<evidence type="ECO:0000256" key="2">
    <source>
        <dbReference type="ARBA" id="ARBA00022989"/>
    </source>
</evidence>
<protein>
    <submittedName>
        <fullName evidence="7">Diguanylate cyclase/phosphodiesterase</fullName>
    </submittedName>
</protein>
<keyword evidence="8" id="KW-1185">Reference proteome</keyword>
<evidence type="ECO:0000259" key="5">
    <source>
        <dbReference type="PROSITE" id="PS50885"/>
    </source>
</evidence>
<dbReference type="SMART" id="SM00052">
    <property type="entry name" value="EAL"/>
    <property type="match status" value="1"/>
</dbReference>
<feature type="transmembrane region" description="Helical" evidence="3">
    <location>
        <begin position="330"/>
        <end position="349"/>
    </location>
</feature>
<feature type="domain" description="GGDEF" evidence="6">
    <location>
        <begin position="488"/>
        <end position="630"/>
    </location>
</feature>
<dbReference type="EMBL" id="CP000750">
    <property type="protein sequence ID" value="ABS04233.1"/>
    <property type="molecule type" value="Genomic_DNA"/>
</dbReference>
<dbReference type="PROSITE" id="PS50887">
    <property type="entry name" value="GGDEF"/>
    <property type="match status" value="1"/>
</dbReference>
<keyword evidence="1 3" id="KW-0812">Transmembrane</keyword>
<dbReference type="eggNOG" id="COG5001">
    <property type="taxonomic scope" value="Bacteria"/>
</dbReference>
<keyword evidence="3" id="KW-0472">Membrane</keyword>
<dbReference type="Gene3D" id="3.30.70.270">
    <property type="match status" value="1"/>
</dbReference>
<gene>
    <name evidence="7" type="ordered locus">Krad_2761</name>
</gene>
<dbReference type="InterPro" id="IPR003660">
    <property type="entry name" value="HAMP_dom"/>
</dbReference>
<organism evidence="7 8">
    <name type="scientific">Kineococcus radiotolerans (strain ATCC BAA-149 / DSM 14245 / SRS30216)</name>
    <dbReference type="NCBI Taxonomy" id="266940"/>
    <lineage>
        <taxon>Bacteria</taxon>
        <taxon>Bacillati</taxon>
        <taxon>Actinomycetota</taxon>
        <taxon>Actinomycetes</taxon>
        <taxon>Kineosporiales</taxon>
        <taxon>Kineosporiaceae</taxon>
        <taxon>Kineococcus</taxon>
    </lineage>
</organism>
<dbReference type="Proteomes" id="UP000001116">
    <property type="component" value="Chromosome"/>
</dbReference>
<accession>A6WBP4</accession>
<dbReference type="CDD" id="cd01949">
    <property type="entry name" value="GGDEF"/>
    <property type="match status" value="1"/>
</dbReference>
<dbReference type="AlphaFoldDB" id="A6WBP4"/>
<dbReference type="HOGENOM" id="CLU_000445_70_49_11"/>
<dbReference type="GO" id="GO:0007165">
    <property type="term" value="P:signal transduction"/>
    <property type="evidence" value="ECO:0007669"/>
    <property type="project" value="InterPro"/>
</dbReference>
<evidence type="ECO:0000313" key="7">
    <source>
        <dbReference type="EMBL" id="ABS04233.1"/>
    </source>
</evidence>
<dbReference type="GO" id="GO:0016020">
    <property type="term" value="C:membrane"/>
    <property type="evidence" value="ECO:0007669"/>
    <property type="project" value="InterPro"/>
</dbReference>
<evidence type="ECO:0000256" key="3">
    <source>
        <dbReference type="SAM" id="Phobius"/>
    </source>
</evidence>
<dbReference type="FunFam" id="3.30.70.270:FF:000001">
    <property type="entry name" value="Diguanylate cyclase domain protein"/>
    <property type="match status" value="1"/>
</dbReference>
<feature type="domain" description="HAMP" evidence="5">
    <location>
        <begin position="351"/>
        <end position="406"/>
    </location>
</feature>
<dbReference type="PANTHER" id="PTHR44757">
    <property type="entry name" value="DIGUANYLATE CYCLASE DGCP"/>
    <property type="match status" value="1"/>
</dbReference>
<dbReference type="SMART" id="SM00304">
    <property type="entry name" value="HAMP"/>
    <property type="match status" value="1"/>
</dbReference>
<dbReference type="Pfam" id="PF00672">
    <property type="entry name" value="HAMP"/>
    <property type="match status" value="2"/>
</dbReference>
<dbReference type="RefSeq" id="WP_012087527.1">
    <property type="nucleotide sequence ID" value="NC_009664.2"/>
</dbReference>
<dbReference type="PROSITE" id="PS50885">
    <property type="entry name" value="HAMP"/>
    <property type="match status" value="1"/>
</dbReference>
<feature type="domain" description="EAL" evidence="4">
    <location>
        <begin position="639"/>
        <end position="903"/>
    </location>
</feature>
<proteinExistence type="predicted"/>
<dbReference type="InterPro" id="IPR000160">
    <property type="entry name" value="GGDEF_dom"/>
</dbReference>
<dbReference type="PROSITE" id="PS50883">
    <property type="entry name" value="EAL"/>
    <property type="match status" value="1"/>
</dbReference>
<dbReference type="InterPro" id="IPR029787">
    <property type="entry name" value="Nucleotide_cyclase"/>
</dbReference>
<evidence type="ECO:0000259" key="4">
    <source>
        <dbReference type="PROSITE" id="PS50883"/>
    </source>
</evidence>
<dbReference type="Pfam" id="PF00563">
    <property type="entry name" value="EAL"/>
    <property type="match status" value="1"/>
</dbReference>
<dbReference type="SUPFAM" id="SSF141868">
    <property type="entry name" value="EAL domain-like"/>
    <property type="match status" value="1"/>
</dbReference>
<dbReference type="Pfam" id="PF08376">
    <property type="entry name" value="NIT"/>
    <property type="match status" value="1"/>
</dbReference>